<dbReference type="Pfam" id="PF08544">
    <property type="entry name" value="GHMP_kinases_C"/>
    <property type="match status" value="1"/>
</dbReference>
<dbReference type="SUPFAM" id="SSF55060">
    <property type="entry name" value="GHMP Kinase, C-terminal domain"/>
    <property type="match status" value="1"/>
</dbReference>
<dbReference type="GO" id="GO:0016114">
    <property type="term" value="P:terpenoid biosynthetic process"/>
    <property type="evidence" value="ECO:0007669"/>
    <property type="project" value="UniProtKB-UniRule"/>
</dbReference>
<feature type="active site" evidence="10">
    <location>
        <position position="14"/>
    </location>
</feature>
<comment type="similarity">
    <text evidence="1 10">Belongs to the GHMP kinase family. IspE subfamily.</text>
</comment>
<dbReference type="InterPro" id="IPR004424">
    <property type="entry name" value="IspE"/>
</dbReference>
<evidence type="ECO:0000256" key="10">
    <source>
        <dbReference type="HAMAP-Rule" id="MF_00061"/>
    </source>
</evidence>
<evidence type="ECO:0000259" key="11">
    <source>
        <dbReference type="Pfam" id="PF00288"/>
    </source>
</evidence>
<proteinExistence type="inferred from homology"/>
<dbReference type="EMBL" id="JRAA01000001">
    <property type="protein sequence ID" value="KHF26316.1"/>
    <property type="molecule type" value="Genomic_DNA"/>
</dbReference>
<keyword evidence="6 10" id="KW-0418">Kinase</keyword>
<evidence type="ECO:0000256" key="8">
    <source>
        <dbReference type="ARBA" id="ARBA00023229"/>
    </source>
</evidence>
<dbReference type="InterPro" id="IPR020568">
    <property type="entry name" value="Ribosomal_Su5_D2-typ_SF"/>
</dbReference>
<evidence type="ECO:0000313" key="14">
    <source>
        <dbReference type="Proteomes" id="UP000030856"/>
    </source>
</evidence>
<dbReference type="InterPro" id="IPR006204">
    <property type="entry name" value="GHMP_kinase_N_dom"/>
</dbReference>
<dbReference type="InterPro" id="IPR013750">
    <property type="entry name" value="GHMP_kinase_C_dom"/>
</dbReference>
<comment type="caution">
    <text evidence="13">The sequence shown here is derived from an EMBL/GenBank/DDBJ whole genome shotgun (WGS) entry which is preliminary data.</text>
</comment>
<dbReference type="HAMAP" id="MF_00061">
    <property type="entry name" value="IspE"/>
    <property type="match status" value="1"/>
</dbReference>
<dbReference type="InterPro" id="IPR014721">
    <property type="entry name" value="Ribsml_uS5_D2-typ_fold_subgr"/>
</dbReference>
<dbReference type="GeneID" id="86991983"/>
<feature type="domain" description="GHMP kinase C-terminal" evidence="12">
    <location>
        <begin position="199"/>
        <end position="261"/>
    </location>
</feature>
<evidence type="ECO:0000259" key="12">
    <source>
        <dbReference type="Pfam" id="PF08544"/>
    </source>
</evidence>
<sequence length="279" mass="30549">MMNLAVNRFPAPAKLNLMLHITGRRDDGYHLLQTVFQFLDYGDELGFEVLESGEIENSTPPAGVAHDDDLIVKAARLLQSDSGTRLGARIELDKRLPMGGGLGGGSSDAATTLVALNRLWGLEYSKQQLADLGLQLGADVPIFVHGEAAWGEGVGEKLTRIELPERWFLVVRPDIHIETHKLFHDSELTRNCHPITIADFLAGSGENVFFPVVKRRYPAVAEIVDRLSALGDVKLTGTGSCLFIAFEDEKRAQDAATKLPQGLDYFVARGVNRSPLYAV</sequence>
<dbReference type="PANTHER" id="PTHR43527:SF2">
    <property type="entry name" value="4-DIPHOSPHOCYTIDYL-2-C-METHYL-D-ERYTHRITOL KINASE, CHLOROPLASTIC"/>
    <property type="match status" value="1"/>
</dbReference>
<evidence type="ECO:0000256" key="2">
    <source>
        <dbReference type="ARBA" id="ARBA00012052"/>
    </source>
</evidence>
<protein>
    <recommendedName>
        <fullName evidence="3 10">4-diphosphocytidyl-2-C-methyl-D-erythritol kinase</fullName>
        <shortName evidence="10">CMK</shortName>
        <ecNumber evidence="2 10">2.7.1.148</ecNumber>
    </recommendedName>
    <alternativeName>
        <fullName evidence="9 10">4-(cytidine-5'-diphospho)-2-C-methyl-D-erythritol kinase</fullName>
    </alternativeName>
</protein>
<dbReference type="OrthoDB" id="9809438at2"/>
<dbReference type="PATRIC" id="fig|2340.3.peg.826"/>
<dbReference type="EC" id="2.7.1.148" evidence="2 10"/>
<evidence type="ECO:0000256" key="9">
    <source>
        <dbReference type="ARBA" id="ARBA00032554"/>
    </source>
</evidence>
<keyword evidence="7 10" id="KW-0067">ATP-binding</keyword>
<dbReference type="GO" id="GO:0019288">
    <property type="term" value="P:isopentenyl diphosphate biosynthetic process, methylerythritol 4-phosphate pathway"/>
    <property type="evidence" value="ECO:0007669"/>
    <property type="project" value="UniProtKB-UniRule"/>
</dbReference>
<evidence type="ECO:0000256" key="4">
    <source>
        <dbReference type="ARBA" id="ARBA00022679"/>
    </source>
</evidence>
<accession>A0A0B0HFS9</accession>
<evidence type="ECO:0000256" key="5">
    <source>
        <dbReference type="ARBA" id="ARBA00022741"/>
    </source>
</evidence>
<evidence type="ECO:0000256" key="1">
    <source>
        <dbReference type="ARBA" id="ARBA00009684"/>
    </source>
</evidence>
<feature type="binding site" evidence="10">
    <location>
        <begin position="97"/>
        <end position="107"/>
    </location>
    <ligand>
        <name>ATP</name>
        <dbReference type="ChEBI" id="CHEBI:30616"/>
    </ligand>
</feature>
<dbReference type="eggNOG" id="COG1947">
    <property type="taxonomic scope" value="Bacteria"/>
</dbReference>
<reference evidence="13 14" key="1">
    <citation type="journal article" date="2014" name="BMC Genomics">
        <title>The genome of the intracellular bacterium of the coastal bivalve, Solemya velum: a blueprint for thriving in and out of symbiosis.</title>
        <authorList>
            <person name="Dmytrenko O."/>
            <person name="Russell S.L."/>
            <person name="Loo W.T."/>
            <person name="Fontanez K.M."/>
            <person name="Liao L."/>
            <person name="Roeselers G."/>
            <person name="Sharma R."/>
            <person name="Stewart F.J."/>
            <person name="Newton I.L."/>
            <person name="Woyke T."/>
            <person name="Wu D."/>
            <person name="Lang J.M."/>
            <person name="Eisen J.A."/>
            <person name="Cavanaugh C.M."/>
        </authorList>
    </citation>
    <scope>NUCLEOTIDE SEQUENCE [LARGE SCALE GENOMIC DNA]</scope>
    <source>
        <strain evidence="13 14">WH</strain>
    </source>
</reference>
<dbReference type="RefSeq" id="WP_143555902.1">
    <property type="nucleotide sequence ID" value="NZ_JRAA01000001.1"/>
</dbReference>
<dbReference type="GO" id="GO:0005524">
    <property type="term" value="F:ATP binding"/>
    <property type="evidence" value="ECO:0007669"/>
    <property type="project" value="UniProtKB-UniRule"/>
</dbReference>
<evidence type="ECO:0000256" key="7">
    <source>
        <dbReference type="ARBA" id="ARBA00022840"/>
    </source>
</evidence>
<dbReference type="Pfam" id="PF00288">
    <property type="entry name" value="GHMP_kinases_N"/>
    <property type="match status" value="1"/>
</dbReference>
<evidence type="ECO:0000256" key="3">
    <source>
        <dbReference type="ARBA" id="ARBA00017473"/>
    </source>
</evidence>
<dbReference type="UniPathway" id="UPA00056">
    <property type="reaction ID" value="UER00094"/>
</dbReference>
<dbReference type="NCBIfam" id="TIGR00154">
    <property type="entry name" value="ispE"/>
    <property type="match status" value="1"/>
</dbReference>
<dbReference type="STRING" id="2340.JV46_16240"/>
<keyword evidence="14" id="KW-1185">Reference proteome</keyword>
<gene>
    <name evidence="10 13" type="primary">ispE</name>
    <name evidence="13" type="ORF">JV46_16240</name>
</gene>
<organism evidence="13 14">
    <name type="scientific">Solemya velum gill symbiont</name>
    <dbReference type="NCBI Taxonomy" id="2340"/>
    <lineage>
        <taxon>Bacteria</taxon>
        <taxon>Pseudomonadati</taxon>
        <taxon>Pseudomonadota</taxon>
        <taxon>Gammaproteobacteria</taxon>
        <taxon>sulfur-oxidizing symbionts</taxon>
    </lineage>
</organism>
<evidence type="ECO:0000313" key="13">
    <source>
        <dbReference type="EMBL" id="KHF26316.1"/>
    </source>
</evidence>
<dbReference type="PANTHER" id="PTHR43527">
    <property type="entry name" value="4-DIPHOSPHOCYTIDYL-2-C-METHYL-D-ERYTHRITOL KINASE, CHLOROPLASTIC"/>
    <property type="match status" value="1"/>
</dbReference>
<name>A0A0B0HFS9_SOVGS</name>
<keyword evidence="8 10" id="KW-0414">Isoprene biosynthesis</keyword>
<dbReference type="Gene3D" id="3.30.70.890">
    <property type="entry name" value="GHMP kinase, C-terminal domain"/>
    <property type="match status" value="1"/>
</dbReference>
<dbReference type="SUPFAM" id="SSF54211">
    <property type="entry name" value="Ribosomal protein S5 domain 2-like"/>
    <property type="match status" value="1"/>
</dbReference>
<dbReference type="AlphaFoldDB" id="A0A0B0HFS9"/>
<dbReference type="Gene3D" id="3.30.230.10">
    <property type="match status" value="1"/>
</dbReference>
<comment type="function">
    <text evidence="10">Catalyzes the phosphorylation of the position 2 hydroxy group of 4-diphosphocytidyl-2C-methyl-D-erythritol.</text>
</comment>
<comment type="pathway">
    <text evidence="10">Isoprenoid biosynthesis; isopentenyl diphosphate biosynthesis via DXP pathway; isopentenyl diphosphate from 1-deoxy-D-xylulose 5-phosphate: step 3/6.</text>
</comment>
<keyword evidence="5 10" id="KW-0547">Nucleotide-binding</keyword>
<dbReference type="GO" id="GO:0050515">
    <property type="term" value="F:4-(cytidine 5'-diphospho)-2-C-methyl-D-erythritol kinase activity"/>
    <property type="evidence" value="ECO:0007669"/>
    <property type="project" value="UniProtKB-UniRule"/>
</dbReference>
<feature type="active site" evidence="10">
    <location>
        <position position="139"/>
    </location>
</feature>
<evidence type="ECO:0000256" key="6">
    <source>
        <dbReference type="ARBA" id="ARBA00022777"/>
    </source>
</evidence>
<dbReference type="InterPro" id="IPR036554">
    <property type="entry name" value="GHMP_kinase_C_sf"/>
</dbReference>
<feature type="domain" description="GHMP kinase N-terminal" evidence="11">
    <location>
        <begin position="70"/>
        <end position="146"/>
    </location>
</feature>
<dbReference type="PIRSF" id="PIRSF010376">
    <property type="entry name" value="IspE"/>
    <property type="match status" value="1"/>
</dbReference>
<comment type="catalytic activity">
    <reaction evidence="10">
        <text>4-CDP-2-C-methyl-D-erythritol + ATP = 4-CDP-2-C-methyl-D-erythritol 2-phosphate + ADP + H(+)</text>
        <dbReference type="Rhea" id="RHEA:18437"/>
        <dbReference type="ChEBI" id="CHEBI:15378"/>
        <dbReference type="ChEBI" id="CHEBI:30616"/>
        <dbReference type="ChEBI" id="CHEBI:57823"/>
        <dbReference type="ChEBI" id="CHEBI:57919"/>
        <dbReference type="ChEBI" id="CHEBI:456216"/>
        <dbReference type="EC" id="2.7.1.148"/>
    </reaction>
</comment>
<dbReference type="Proteomes" id="UP000030856">
    <property type="component" value="Unassembled WGS sequence"/>
</dbReference>
<keyword evidence="4 10" id="KW-0808">Transferase</keyword>